<feature type="transmembrane region" description="Helical" evidence="7">
    <location>
        <begin position="126"/>
        <end position="149"/>
    </location>
</feature>
<protein>
    <submittedName>
        <fullName evidence="8">Uncharacterized protein</fullName>
    </submittedName>
</protein>
<feature type="transmembrane region" description="Helical" evidence="7">
    <location>
        <begin position="449"/>
        <end position="468"/>
    </location>
</feature>
<feature type="transmembrane region" description="Helical" evidence="7">
    <location>
        <begin position="161"/>
        <end position="180"/>
    </location>
</feature>
<feature type="transmembrane region" description="Helical" evidence="7">
    <location>
        <begin position="340"/>
        <end position="361"/>
    </location>
</feature>
<keyword evidence="6 7" id="KW-0472">Membrane</keyword>
<dbReference type="Proteomes" id="UP000176424">
    <property type="component" value="Unassembled WGS sequence"/>
</dbReference>
<proteinExistence type="inferred from homology"/>
<dbReference type="GO" id="GO:0005886">
    <property type="term" value="C:plasma membrane"/>
    <property type="evidence" value="ECO:0007669"/>
    <property type="project" value="UniProtKB-SubCell"/>
</dbReference>
<comment type="caution">
    <text evidence="8">The sequence shown here is derived from an EMBL/GenBank/DDBJ whole genome shotgun (WGS) entry which is preliminary data.</text>
</comment>
<evidence type="ECO:0000256" key="7">
    <source>
        <dbReference type="SAM" id="Phobius"/>
    </source>
</evidence>
<evidence type="ECO:0000256" key="5">
    <source>
        <dbReference type="ARBA" id="ARBA00022989"/>
    </source>
</evidence>
<dbReference type="STRING" id="1797263.A2397_04070"/>
<evidence type="ECO:0000256" key="1">
    <source>
        <dbReference type="ARBA" id="ARBA00004651"/>
    </source>
</evidence>
<keyword evidence="4 7" id="KW-0812">Transmembrane</keyword>
<dbReference type="EMBL" id="MEXR01000052">
    <property type="protein sequence ID" value="OGD08707.1"/>
    <property type="molecule type" value="Genomic_DNA"/>
</dbReference>
<organism evidence="8 9">
    <name type="scientific">Candidatus Amesbacteria bacterium RIFOXYB1_FULL_44_23</name>
    <dbReference type="NCBI Taxonomy" id="1797263"/>
    <lineage>
        <taxon>Bacteria</taxon>
        <taxon>Candidatus Amesiibacteriota</taxon>
    </lineage>
</organism>
<evidence type="ECO:0000313" key="8">
    <source>
        <dbReference type="EMBL" id="OGD08707.1"/>
    </source>
</evidence>
<feature type="transmembrane region" description="Helical" evidence="7">
    <location>
        <begin position="304"/>
        <end position="328"/>
    </location>
</feature>
<dbReference type="AlphaFoldDB" id="A0A1F4ZTD2"/>
<evidence type="ECO:0000256" key="3">
    <source>
        <dbReference type="ARBA" id="ARBA00022475"/>
    </source>
</evidence>
<dbReference type="InterPro" id="IPR050833">
    <property type="entry name" value="Poly_Biosynth_Transport"/>
</dbReference>
<feature type="transmembrane region" description="Helical" evidence="7">
    <location>
        <begin position="393"/>
        <end position="414"/>
    </location>
</feature>
<evidence type="ECO:0000256" key="4">
    <source>
        <dbReference type="ARBA" id="ARBA00022692"/>
    </source>
</evidence>
<feature type="transmembrane region" description="Helical" evidence="7">
    <location>
        <begin position="55"/>
        <end position="79"/>
    </location>
</feature>
<reference evidence="8 9" key="1">
    <citation type="journal article" date="2016" name="Nat. Commun.">
        <title>Thousands of microbial genomes shed light on interconnected biogeochemical processes in an aquifer system.</title>
        <authorList>
            <person name="Anantharaman K."/>
            <person name="Brown C.T."/>
            <person name="Hug L.A."/>
            <person name="Sharon I."/>
            <person name="Castelle C.J."/>
            <person name="Probst A.J."/>
            <person name="Thomas B.C."/>
            <person name="Singh A."/>
            <person name="Wilkins M.J."/>
            <person name="Karaoz U."/>
            <person name="Brodie E.L."/>
            <person name="Williams K.H."/>
            <person name="Hubbard S.S."/>
            <person name="Banfield J.F."/>
        </authorList>
    </citation>
    <scope>NUCLEOTIDE SEQUENCE [LARGE SCALE GENOMIC DNA]</scope>
</reference>
<dbReference type="Pfam" id="PF13440">
    <property type="entry name" value="Polysacc_synt_3"/>
    <property type="match status" value="1"/>
</dbReference>
<comment type="subcellular location">
    <subcellularLocation>
        <location evidence="1">Cell membrane</location>
        <topology evidence="1">Multi-pass membrane protein</topology>
    </subcellularLocation>
</comment>
<keyword evidence="3" id="KW-1003">Cell membrane</keyword>
<gene>
    <name evidence="8" type="ORF">A2397_04070</name>
</gene>
<sequence>MDPEEIISDVDLNTVKSRAVKGMATLTGGGVILTFISGIGVLLLTTFLGPKEFGLYGLVGSIIVILGYFSDIGLAASLIQKKDQITTSDLRTTFTIQQSLVALLVIAAFIMSPVIKSFYALANPEYWLLIALLVSFFLSSLKSIPSVLLERTLRFDLIMTIRIVESLVFNVVAVTLAISGFGVSSYIPAVLLQSLVGLFLIYILKPWPVGLAFSKASLRKLLRFGVPYQINSLLAVAKDQFVNLFLWKLIGAQGMGLVNWGFYYSQLPQRLIMDNVTKVAFPALSRLQDHPGEFRSSVEKMMQFICLLIFPALVGIALSWSHLAFLVPKWFKWQDALTPLYLYCFSALMSCLSTPLTNTLYALGKARIVTGLMFMWLILEWLLKPTLATQLGFMGVAIASAIISFSSLVPFFIAKKIIGFSIVKSLKVPVISTFFMVLVGILVHRFGLIVTVIAASFIYILAVVLLGGRKLLDEAKPLYVHFRKKI</sequence>
<accession>A0A1F4ZTD2</accession>
<dbReference type="PANTHER" id="PTHR30250:SF10">
    <property type="entry name" value="LIPOPOLYSACCHARIDE BIOSYNTHESIS PROTEIN WZXC"/>
    <property type="match status" value="1"/>
</dbReference>
<feature type="transmembrane region" description="Helical" evidence="7">
    <location>
        <begin position="426"/>
        <end position="443"/>
    </location>
</feature>
<feature type="transmembrane region" description="Helical" evidence="7">
    <location>
        <begin position="26"/>
        <end position="49"/>
    </location>
</feature>
<name>A0A1F4ZTD2_9BACT</name>
<evidence type="ECO:0000256" key="6">
    <source>
        <dbReference type="ARBA" id="ARBA00023136"/>
    </source>
</evidence>
<comment type="similarity">
    <text evidence="2">Belongs to the polysaccharide synthase family.</text>
</comment>
<evidence type="ECO:0000256" key="2">
    <source>
        <dbReference type="ARBA" id="ARBA00007430"/>
    </source>
</evidence>
<keyword evidence="5 7" id="KW-1133">Transmembrane helix</keyword>
<feature type="transmembrane region" description="Helical" evidence="7">
    <location>
        <begin position="100"/>
        <end position="120"/>
    </location>
</feature>
<evidence type="ECO:0000313" key="9">
    <source>
        <dbReference type="Proteomes" id="UP000176424"/>
    </source>
</evidence>
<dbReference type="PANTHER" id="PTHR30250">
    <property type="entry name" value="PST FAMILY PREDICTED COLANIC ACID TRANSPORTER"/>
    <property type="match status" value="1"/>
</dbReference>
<feature type="transmembrane region" description="Helical" evidence="7">
    <location>
        <begin position="368"/>
        <end position="387"/>
    </location>
</feature>